<gene>
    <name evidence="1" type="ORF">SDC9_90414</name>
</gene>
<proteinExistence type="predicted"/>
<organism evidence="1">
    <name type="scientific">bioreactor metagenome</name>
    <dbReference type="NCBI Taxonomy" id="1076179"/>
    <lineage>
        <taxon>unclassified sequences</taxon>
        <taxon>metagenomes</taxon>
        <taxon>ecological metagenomes</taxon>
    </lineage>
</organism>
<reference evidence="1" key="1">
    <citation type="submission" date="2019-08" db="EMBL/GenBank/DDBJ databases">
        <authorList>
            <person name="Kucharzyk K."/>
            <person name="Murdoch R.W."/>
            <person name="Higgins S."/>
            <person name="Loffler F."/>
        </authorList>
    </citation>
    <scope>NUCLEOTIDE SEQUENCE</scope>
</reference>
<accession>A0A644ZSK7</accession>
<sequence>MFLSTDWSLIRLQRNDHEYKQKTDLVALPSQLMQIFCLSTPNADYYEAFLGLFASSHTAFGTGQLNNSQIQEIMGRVASYSEMPALAEKVLCNQLIQSKFTEQETEDSKAAIIDEAILEEVEQMEATLVQQLELIGQKL</sequence>
<evidence type="ECO:0000313" key="1">
    <source>
        <dbReference type="EMBL" id="MPM43737.1"/>
    </source>
</evidence>
<dbReference type="AlphaFoldDB" id="A0A644ZSK7"/>
<comment type="caution">
    <text evidence="1">The sequence shown here is derived from an EMBL/GenBank/DDBJ whole genome shotgun (WGS) entry which is preliminary data.</text>
</comment>
<dbReference type="EMBL" id="VSSQ01010213">
    <property type="protein sequence ID" value="MPM43737.1"/>
    <property type="molecule type" value="Genomic_DNA"/>
</dbReference>
<protein>
    <submittedName>
        <fullName evidence="1">Uncharacterized protein</fullName>
    </submittedName>
</protein>
<name>A0A644ZSK7_9ZZZZ</name>